<evidence type="ECO:0000313" key="2">
    <source>
        <dbReference type="EMBL" id="VEL37595.1"/>
    </source>
</evidence>
<feature type="region of interest" description="Disordered" evidence="1">
    <location>
        <begin position="38"/>
        <end position="62"/>
    </location>
</feature>
<name>A0A448XIN2_9PLAT</name>
<comment type="caution">
    <text evidence="2">The sequence shown here is derived from an EMBL/GenBank/DDBJ whole genome shotgun (WGS) entry which is preliminary data.</text>
</comment>
<protein>
    <submittedName>
        <fullName evidence="2">Uncharacterized protein</fullName>
    </submittedName>
</protein>
<sequence length="87" mass="9864">MLVRRPVGCCLCLCFFKARSSWRDSVRNDDDLICSAAPNGTSSRARPNQRRTSARCQSSASARDSFSARQLFCLTRFQLFLSTVFDF</sequence>
<dbReference type="EMBL" id="CAAALY010255455">
    <property type="protein sequence ID" value="VEL37595.1"/>
    <property type="molecule type" value="Genomic_DNA"/>
</dbReference>
<proteinExistence type="predicted"/>
<evidence type="ECO:0000313" key="3">
    <source>
        <dbReference type="Proteomes" id="UP000784294"/>
    </source>
</evidence>
<dbReference type="Proteomes" id="UP000784294">
    <property type="component" value="Unassembled WGS sequence"/>
</dbReference>
<accession>A0A448XIN2</accession>
<keyword evidence="3" id="KW-1185">Reference proteome</keyword>
<evidence type="ECO:0000256" key="1">
    <source>
        <dbReference type="SAM" id="MobiDB-lite"/>
    </source>
</evidence>
<organism evidence="2 3">
    <name type="scientific">Protopolystoma xenopodis</name>
    <dbReference type="NCBI Taxonomy" id="117903"/>
    <lineage>
        <taxon>Eukaryota</taxon>
        <taxon>Metazoa</taxon>
        <taxon>Spiralia</taxon>
        <taxon>Lophotrochozoa</taxon>
        <taxon>Platyhelminthes</taxon>
        <taxon>Monogenea</taxon>
        <taxon>Polyopisthocotylea</taxon>
        <taxon>Polystomatidea</taxon>
        <taxon>Polystomatidae</taxon>
        <taxon>Protopolystoma</taxon>
    </lineage>
</organism>
<dbReference type="AlphaFoldDB" id="A0A448XIN2"/>
<reference evidence="2" key="1">
    <citation type="submission" date="2018-11" db="EMBL/GenBank/DDBJ databases">
        <authorList>
            <consortium name="Pathogen Informatics"/>
        </authorList>
    </citation>
    <scope>NUCLEOTIDE SEQUENCE</scope>
</reference>
<gene>
    <name evidence="2" type="ORF">PXEA_LOCUS31035</name>
</gene>